<reference evidence="2 3" key="1">
    <citation type="submission" date="2024-09" db="EMBL/GenBank/DDBJ databases">
        <authorList>
            <person name="Sun Q."/>
            <person name="Mori K."/>
        </authorList>
    </citation>
    <scope>NUCLEOTIDE SEQUENCE [LARGE SCALE GENOMIC DNA]</scope>
    <source>
        <strain evidence="2 3">CCM 7765</strain>
    </source>
</reference>
<protein>
    <submittedName>
        <fullName evidence="2">FeoB-associated Cys-rich membrane protein</fullName>
    </submittedName>
</protein>
<keyword evidence="3" id="KW-1185">Reference proteome</keyword>
<dbReference type="EMBL" id="JBHLWO010000001">
    <property type="protein sequence ID" value="MFC0317733.1"/>
    <property type="molecule type" value="Genomic_DNA"/>
</dbReference>
<evidence type="ECO:0000313" key="2">
    <source>
        <dbReference type="EMBL" id="MFC0317733.1"/>
    </source>
</evidence>
<keyword evidence="1" id="KW-1133">Transmembrane helix</keyword>
<keyword evidence="1" id="KW-0472">Membrane</keyword>
<comment type="caution">
    <text evidence="2">The sequence shown here is derived from an EMBL/GenBank/DDBJ whole genome shotgun (WGS) entry which is preliminary data.</text>
</comment>
<evidence type="ECO:0000313" key="3">
    <source>
        <dbReference type="Proteomes" id="UP001589774"/>
    </source>
</evidence>
<organism evidence="2 3">
    <name type="scientific">Olivibacter oleidegradans</name>
    <dbReference type="NCBI Taxonomy" id="760123"/>
    <lineage>
        <taxon>Bacteria</taxon>
        <taxon>Pseudomonadati</taxon>
        <taxon>Bacteroidota</taxon>
        <taxon>Sphingobacteriia</taxon>
        <taxon>Sphingobacteriales</taxon>
        <taxon>Sphingobacteriaceae</taxon>
        <taxon>Olivibacter</taxon>
    </lineage>
</organism>
<feature type="transmembrane region" description="Helical" evidence="1">
    <location>
        <begin position="6"/>
        <end position="24"/>
    </location>
</feature>
<proteinExistence type="predicted"/>
<dbReference type="Proteomes" id="UP001589774">
    <property type="component" value="Unassembled WGS sequence"/>
</dbReference>
<sequence>MDIQSIVVLLLFAAAAFYLGRMLYNNLKPKKGGTCGSNCKCGMDFSNMPEQTK</sequence>
<name>A0ABV6HFR7_9SPHI</name>
<dbReference type="RefSeq" id="WP_083812281.1">
    <property type="nucleotide sequence ID" value="NZ_JBHLWO010000001.1"/>
</dbReference>
<evidence type="ECO:0000256" key="1">
    <source>
        <dbReference type="SAM" id="Phobius"/>
    </source>
</evidence>
<dbReference type="Pfam" id="PF12669">
    <property type="entry name" value="FeoB_associated"/>
    <property type="match status" value="1"/>
</dbReference>
<accession>A0ABV6HFR7</accession>
<keyword evidence="1" id="KW-0812">Transmembrane</keyword>
<gene>
    <name evidence="2" type="ORF">ACFFI0_05410</name>
</gene>